<feature type="transmembrane region" description="Helical" evidence="1">
    <location>
        <begin position="21"/>
        <end position="39"/>
    </location>
</feature>
<reference evidence="2 3" key="1">
    <citation type="journal article" date="2016" name="Genome Biol. Evol.">
        <title>Genome Sequencing of the Behavior Manipulating Virus LbFV Reveals a Possible New Virus Family.</title>
        <authorList>
            <person name="Lepetit D."/>
            <person name="Gillet B."/>
            <person name="Hughes S."/>
            <person name="Kraaijeveld K."/>
            <person name="Varaldi J."/>
        </authorList>
    </citation>
    <scope>NUCLEOTIDE SEQUENCE [LARGE SCALE GENOMIC DNA]</scope>
    <source>
        <strain evidence="2">Valence Gotheron</strain>
    </source>
</reference>
<dbReference type="RefSeq" id="YP_009345616.1">
    <property type="nucleotide sequence ID" value="NC_033778.1"/>
</dbReference>
<dbReference type="Proteomes" id="UP000203066">
    <property type="component" value="Segment"/>
</dbReference>
<keyword evidence="1" id="KW-0812">Transmembrane</keyword>
<gene>
    <name evidence="2" type="ORF">LbFV_ORF12</name>
</gene>
<name>A0A1S5YD26_9VIRU</name>
<accession>A0A1S5YD26</accession>
<evidence type="ECO:0000313" key="2">
    <source>
        <dbReference type="EMBL" id="AQQ79932.1"/>
    </source>
</evidence>
<evidence type="ECO:0000256" key="1">
    <source>
        <dbReference type="SAM" id="Phobius"/>
    </source>
</evidence>
<organism evidence="2 3">
    <name type="scientific">Leptopilina boulardi filamentous virus</name>
    <dbReference type="NCBI Taxonomy" id="552509"/>
    <lineage>
        <taxon>Viruses</taxon>
        <taxon>Viruses incertae sedis</taxon>
        <taxon>Naldaviricetes</taxon>
        <taxon>Lefavirales</taxon>
        <taxon>Filamentoviridae</taxon>
        <taxon>Alphafilamentovirus</taxon>
        <taxon>Alphafilamentovirus leboulardi</taxon>
    </lineage>
</organism>
<keyword evidence="1" id="KW-1133">Transmembrane helix</keyword>
<keyword evidence="1" id="KW-0472">Membrane</keyword>
<keyword evidence="3" id="KW-1185">Reference proteome</keyword>
<proteinExistence type="predicted"/>
<dbReference type="KEGG" id="vg:31050489"/>
<dbReference type="GeneID" id="31050489"/>
<sequence>MFKRIIRYVYIYRKANVFFKFIKNILITCFLIIRFRCIYNEIKNLVRIYMVINLLIFCL</sequence>
<evidence type="ECO:0000313" key="3">
    <source>
        <dbReference type="Proteomes" id="UP000203066"/>
    </source>
</evidence>
<protein>
    <submittedName>
        <fullName evidence="2">Uncharacterized protein</fullName>
    </submittedName>
</protein>
<dbReference type="EMBL" id="KY009685">
    <property type="protein sequence ID" value="AQQ79932.1"/>
    <property type="molecule type" value="Genomic_DNA"/>
</dbReference>